<accession>A0A2C9EKB1</accession>
<dbReference type="KEGG" id="pprc:PFLCHA0_c23190"/>
<evidence type="ECO:0000313" key="2">
    <source>
        <dbReference type="EMBL" id="AGL84090.1"/>
    </source>
</evidence>
<reference evidence="3" key="1">
    <citation type="journal article" date="2014" name="Genome Announc.">
        <title>Full-genome sequence of the plant growth-promoting bacterium Pseudomonas protegens CHA0.</title>
        <authorList>
            <person name="Jousset A."/>
            <person name="Schuldes J."/>
            <person name="Keel C."/>
            <person name="Maurhofer M."/>
            <person name="Daniel R."/>
            <person name="Scheu S."/>
            <person name="Thuermer A."/>
        </authorList>
    </citation>
    <scope>NUCLEOTIDE SEQUENCE [LARGE SCALE GENOMIC DNA]</scope>
    <source>
        <strain evidence="3">DSM 19095 / LMG 27888 / CFBP 6595 / CHA0</strain>
    </source>
</reference>
<name>A0A2C9EKB1_PSEPH</name>
<feature type="transmembrane region" description="Helical" evidence="1">
    <location>
        <begin position="66"/>
        <end position="88"/>
    </location>
</feature>
<keyword evidence="1" id="KW-1133">Transmembrane helix</keyword>
<sequence length="274" mass="28670">MLAWRTVHPPSAPMLLLKLLTVPGFLWLISLASKRWGPNVAGWLAGFPVVVGPILLFLALEQGQVFATHAAVAALSAVFAMIAFSVAYTHAAQRFSWPGALAIATLVWALLATVIAQVPPSLGFSSLCAASALLLAPRLFPPVGELPASPGPRSDKLPYRMLAGALLTLAVTLLASTVGERWSGMLAVFPVLGSVLAVFSHQSRGVAFTTVLLRSLTTGLYAFAAFCLALALALPPLGMLAFAVALAASMLVLGLSKRLLRATVQEPAGRRRGS</sequence>
<feature type="transmembrane region" description="Helical" evidence="1">
    <location>
        <begin position="237"/>
        <end position="255"/>
    </location>
</feature>
<dbReference type="eggNOG" id="ENOG502ZAKB">
    <property type="taxonomic scope" value="Bacteria"/>
</dbReference>
<feature type="transmembrane region" description="Helical" evidence="1">
    <location>
        <begin position="95"/>
        <end position="116"/>
    </location>
</feature>
<organism evidence="2 3">
    <name type="scientific">Pseudomonas protegens (strain DSM 19095 / LMG 27888 / CFBP 6595 / CHA0)</name>
    <dbReference type="NCBI Taxonomy" id="1124983"/>
    <lineage>
        <taxon>Bacteria</taxon>
        <taxon>Pseudomonadati</taxon>
        <taxon>Pseudomonadota</taxon>
        <taxon>Gammaproteobacteria</taxon>
        <taxon>Pseudomonadales</taxon>
        <taxon>Pseudomonadaceae</taxon>
        <taxon>Pseudomonas</taxon>
    </lineage>
</organism>
<feature type="transmembrane region" description="Helical" evidence="1">
    <location>
        <begin position="211"/>
        <end position="231"/>
    </location>
</feature>
<evidence type="ECO:0000256" key="1">
    <source>
        <dbReference type="SAM" id="Phobius"/>
    </source>
</evidence>
<keyword evidence="1" id="KW-0812">Transmembrane</keyword>
<keyword evidence="1" id="KW-0472">Membrane</keyword>
<gene>
    <name evidence="2" type="ORF">PFLCHA0_c23190</name>
</gene>
<feature type="transmembrane region" description="Helical" evidence="1">
    <location>
        <begin position="12"/>
        <end position="33"/>
    </location>
</feature>
<protein>
    <submittedName>
        <fullName evidence="2">Putative membrane protein</fullName>
    </submittedName>
</protein>
<proteinExistence type="predicted"/>
<feature type="transmembrane region" description="Helical" evidence="1">
    <location>
        <begin position="182"/>
        <end position="199"/>
    </location>
</feature>
<dbReference type="Proteomes" id="UP000013940">
    <property type="component" value="Chromosome"/>
</dbReference>
<dbReference type="AlphaFoldDB" id="A0A2C9EKB1"/>
<feature type="transmembrane region" description="Helical" evidence="1">
    <location>
        <begin position="40"/>
        <end position="60"/>
    </location>
</feature>
<dbReference type="HOGENOM" id="CLU_082723_1_1_6"/>
<dbReference type="EMBL" id="CP003190">
    <property type="protein sequence ID" value="AGL84090.1"/>
    <property type="molecule type" value="Genomic_DNA"/>
</dbReference>
<evidence type="ECO:0000313" key="3">
    <source>
        <dbReference type="Proteomes" id="UP000013940"/>
    </source>
</evidence>